<keyword evidence="14" id="KW-1185">Reference proteome</keyword>
<dbReference type="InterPro" id="IPR002018">
    <property type="entry name" value="CarbesteraseB"/>
</dbReference>
<dbReference type="InterPro" id="IPR000997">
    <property type="entry name" value="Cholinesterase"/>
</dbReference>
<keyword evidence="5" id="KW-0770">Synapse</keyword>
<dbReference type="InterPro" id="IPR019819">
    <property type="entry name" value="Carboxylesterase_B_CS"/>
</dbReference>
<evidence type="ECO:0000256" key="2">
    <source>
        <dbReference type="ARBA" id="ARBA00022487"/>
    </source>
</evidence>
<feature type="chain" id="PRO_5041774516" description="Carboxylic ester hydrolase" evidence="11">
    <location>
        <begin position="24"/>
        <end position="640"/>
    </location>
</feature>
<feature type="signal peptide" evidence="11">
    <location>
        <begin position="1"/>
        <end position="23"/>
    </location>
</feature>
<comment type="catalytic activity">
    <reaction evidence="9">
        <text>acetylcholine + H2O = choline + acetate + H(+)</text>
        <dbReference type="Rhea" id="RHEA:17561"/>
        <dbReference type="ChEBI" id="CHEBI:15354"/>
        <dbReference type="ChEBI" id="CHEBI:15355"/>
        <dbReference type="ChEBI" id="CHEBI:15377"/>
        <dbReference type="ChEBI" id="CHEBI:15378"/>
        <dbReference type="ChEBI" id="CHEBI:30089"/>
        <dbReference type="EC" id="3.1.1.7"/>
    </reaction>
</comment>
<dbReference type="GO" id="GO:0005886">
    <property type="term" value="C:plasma membrane"/>
    <property type="evidence" value="ECO:0007669"/>
    <property type="project" value="TreeGrafter"/>
</dbReference>
<evidence type="ECO:0000256" key="8">
    <source>
        <dbReference type="ARBA" id="ARBA00034103"/>
    </source>
</evidence>
<dbReference type="InterPro" id="IPR019826">
    <property type="entry name" value="Carboxylesterase_B_AS"/>
</dbReference>
<dbReference type="PANTHER" id="PTHR43918:SF13">
    <property type="entry name" value="ACETYLCHOLINESTERASE"/>
    <property type="match status" value="1"/>
</dbReference>
<protein>
    <recommendedName>
        <fullName evidence="11">Carboxylic ester hydrolase</fullName>
        <ecNumber evidence="11">3.1.1.-</ecNumber>
    </recommendedName>
</protein>
<evidence type="ECO:0000313" key="13">
    <source>
        <dbReference type="EMBL" id="KAK2583010.1"/>
    </source>
</evidence>
<evidence type="ECO:0000256" key="1">
    <source>
        <dbReference type="ARBA" id="ARBA00005964"/>
    </source>
</evidence>
<dbReference type="Gene3D" id="3.40.50.1820">
    <property type="entry name" value="alpha/beta hydrolase"/>
    <property type="match status" value="1"/>
</dbReference>
<keyword evidence="6" id="KW-1015">Disulfide bond</keyword>
<dbReference type="EMBL" id="JAIFRP010000030">
    <property type="protein sequence ID" value="KAK2583010.1"/>
    <property type="molecule type" value="Genomic_DNA"/>
</dbReference>
<feature type="active site" description="Acyl-ester intermediate" evidence="10">
    <location>
        <position position="254"/>
    </location>
</feature>
<proteinExistence type="inferred from homology"/>
<evidence type="ECO:0000256" key="7">
    <source>
        <dbReference type="ARBA" id="ARBA00023180"/>
    </source>
</evidence>
<feature type="domain" description="Carboxylesterase type B" evidence="12">
    <location>
        <begin position="41"/>
        <end position="578"/>
    </location>
</feature>
<accession>A0AAD9VR51</accession>
<dbReference type="FunFam" id="3.40.50.1820:FF:000029">
    <property type="entry name" value="Acetylcholinesterase"/>
    <property type="match status" value="1"/>
</dbReference>
<organism evidence="13 14">
    <name type="scientific">Odynerus spinipes</name>
    <dbReference type="NCBI Taxonomy" id="1348599"/>
    <lineage>
        <taxon>Eukaryota</taxon>
        <taxon>Metazoa</taxon>
        <taxon>Ecdysozoa</taxon>
        <taxon>Arthropoda</taxon>
        <taxon>Hexapoda</taxon>
        <taxon>Insecta</taxon>
        <taxon>Pterygota</taxon>
        <taxon>Neoptera</taxon>
        <taxon>Endopterygota</taxon>
        <taxon>Hymenoptera</taxon>
        <taxon>Apocrita</taxon>
        <taxon>Aculeata</taxon>
        <taxon>Vespoidea</taxon>
        <taxon>Vespidae</taxon>
        <taxon>Eumeninae</taxon>
        <taxon>Odynerus</taxon>
    </lineage>
</organism>
<dbReference type="CDD" id="cd00312">
    <property type="entry name" value="Esterase_lipase"/>
    <property type="match status" value="1"/>
</dbReference>
<sequence>MKAIGSSLMLAPLLLALGSRSLGFGRADVLAQRNDVHEDPLVVETTSGLVRGFSRNVLDHDVHIFYGIPFAKPPIGPLRFRKPLPIEPWHGVLNATVLPNSCYQERYEYFPGFEGEEMWNPNTNVSEDCLYLNIWVPQKLKLRHKGSEPPDNSKRNGLAILVWIYGGGFMTGTATLDVYDADIMASRSGVIIASMQYRVGAFGFLYLNKHFGSNSEEAPGNMGLWDQALALRWLRDNAAAFGGDPDLITIFGESAGGSSASLHLISPVTRGLVRRGILQSGTLNAPWSYMTGEKAHEVARFLVNDCGCNSTMLQDNPARVMACMRSVDARTISVQQWNSYWGILGFPSAPTIDGVFLPKHPLDLLREADFKDTEILIGNNENEGTYFILYDFIEYFQKDTASFLERDKFVHIIDTIFKNMSQIERDAIMFQYTDWEQVNDGYLNQKMVADVVGDYFFICPSIHFAQLFADRGMKVYYYFFTQRTSTNLWGEWMGVMHGDEIEYVFGHPLNVSLKYSDKERELSLRMIQVFSKFAYDGKPTSDESEWPPYSRNQSKYYIFNAEKSGLGKGLSATSCAFWNEFLPRLKGLPDPEPEACNTVIASSVSANAADQRSYWMKTENLLVLSTATATSLWMHQRVNG</sequence>
<keyword evidence="2" id="KW-0719">Serine esterase</keyword>
<dbReference type="GO" id="GO:0005615">
    <property type="term" value="C:extracellular space"/>
    <property type="evidence" value="ECO:0007669"/>
    <property type="project" value="TreeGrafter"/>
</dbReference>
<comment type="caution">
    <text evidence="13">The sequence shown here is derived from an EMBL/GenBank/DDBJ whole genome shotgun (WGS) entry which is preliminary data.</text>
</comment>
<dbReference type="PROSITE" id="PS00941">
    <property type="entry name" value="CARBOXYLESTERASE_B_2"/>
    <property type="match status" value="1"/>
</dbReference>
<dbReference type="GO" id="GO:0043083">
    <property type="term" value="C:synaptic cleft"/>
    <property type="evidence" value="ECO:0007669"/>
    <property type="project" value="GOC"/>
</dbReference>
<dbReference type="PRINTS" id="PR00878">
    <property type="entry name" value="CHOLNESTRASE"/>
</dbReference>
<evidence type="ECO:0000256" key="11">
    <source>
        <dbReference type="RuleBase" id="RU361235"/>
    </source>
</evidence>
<evidence type="ECO:0000259" key="12">
    <source>
        <dbReference type="Pfam" id="PF00135"/>
    </source>
</evidence>
<evidence type="ECO:0000256" key="5">
    <source>
        <dbReference type="ARBA" id="ARBA00023018"/>
    </source>
</evidence>
<dbReference type="Proteomes" id="UP001258017">
    <property type="component" value="Unassembled WGS sequence"/>
</dbReference>
<evidence type="ECO:0000256" key="10">
    <source>
        <dbReference type="PIRSR" id="PIRSR600997-1"/>
    </source>
</evidence>
<comment type="similarity">
    <text evidence="1 11">Belongs to the type-B carboxylesterase/lipase family.</text>
</comment>
<feature type="active site" description="Charge relay system" evidence="10">
    <location>
        <position position="383"/>
    </location>
</feature>
<comment type="subcellular location">
    <subcellularLocation>
        <location evidence="8">Synapse</location>
    </subcellularLocation>
</comment>
<evidence type="ECO:0000256" key="3">
    <source>
        <dbReference type="ARBA" id="ARBA00022801"/>
    </source>
</evidence>
<dbReference type="EC" id="3.1.1.-" evidence="11"/>
<gene>
    <name evidence="13" type="ORF">KPH14_009055</name>
</gene>
<dbReference type="SUPFAM" id="SSF53474">
    <property type="entry name" value="alpha/beta-Hydrolases"/>
    <property type="match status" value="1"/>
</dbReference>
<dbReference type="AlphaFoldDB" id="A0AAD9VR51"/>
<dbReference type="GO" id="GO:0003990">
    <property type="term" value="F:acetylcholinesterase activity"/>
    <property type="evidence" value="ECO:0007669"/>
    <property type="project" value="UniProtKB-EC"/>
</dbReference>
<dbReference type="PROSITE" id="PS00122">
    <property type="entry name" value="CARBOXYLESTERASE_B_1"/>
    <property type="match status" value="1"/>
</dbReference>
<dbReference type="Pfam" id="PF00135">
    <property type="entry name" value="COesterase"/>
    <property type="match status" value="1"/>
</dbReference>
<keyword evidence="7" id="KW-0325">Glycoprotein</keyword>
<dbReference type="PRINTS" id="PR00880">
    <property type="entry name" value="ACHEINSECT"/>
</dbReference>
<dbReference type="GO" id="GO:0045202">
    <property type="term" value="C:synapse"/>
    <property type="evidence" value="ECO:0007669"/>
    <property type="project" value="UniProtKB-SubCell"/>
</dbReference>
<dbReference type="PANTHER" id="PTHR43918">
    <property type="entry name" value="ACETYLCHOLINESTERASE"/>
    <property type="match status" value="1"/>
</dbReference>
<keyword evidence="3 11" id="KW-0378">Hydrolase</keyword>
<evidence type="ECO:0000313" key="14">
    <source>
        <dbReference type="Proteomes" id="UP001258017"/>
    </source>
</evidence>
<evidence type="ECO:0000256" key="4">
    <source>
        <dbReference type="ARBA" id="ARBA00022867"/>
    </source>
</evidence>
<feature type="active site" description="Charge relay system" evidence="10">
    <location>
        <position position="497"/>
    </location>
</feature>
<dbReference type="GO" id="GO:0019695">
    <property type="term" value="P:choline metabolic process"/>
    <property type="evidence" value="ECO:0007669"/>
    <property type="project" value="TreeGrafter"/>
</dbReference>
<evidence type="ECO:0000256" key="6">
    <source>
        <dbReference type="ARBA" id="ARBA00023157"/>
    </source>
</evidence>
<dbReference type="InterPro" id="IPR029058">
    <property type="entry name" value="AB_hydrolase_fold"/>
</dbReference>
<reference evidence="13" key="1">
    <citation type="submission" date="2021-08" db="EMBL/GenBank/DDBJ databases">
        <authorList>
            <person name="Misof B."/>
            <person name="Oliver O."/>
            <person name="Podsiadlowski L."/>
            <person name="Donath A."/>
            <person name="Peters R."/>
            <person name="Mayer C."/>
            <person name="Rust J."/>
            <person name="Gunkel S."/>
            <person name="Lesny P."/>
            <person name="Martin S."/>
            <person name="Oeyen J.P."/>
            <person name="Petersen M."/>
            <person name="Panagiotis P."/>
            <person name="Wilbrandt J."/>
            <person name="Tanja T."/>
        </authorList>
    </citation>
    <scope>NUCLEOTIDE SEQUENCE</scope>
    <source>
        <strain evidence="13">GBR_01_08_01A</strain>
        <tissue evidence="13">Thorax + abdomen</tissue>
    </source>
</reference>
<dbReference type="GO" id="GO:0001507">
    <property type="term" value="P:acetylcholine catabolic process in synaptic cleft"/>
    <property type="evidence" value="ECO:0007669"/>
    <property type="project" value="InterPro"/>
</dbReference>
<keyword evidence="11" id="KW-0732">Signal</keyword>
<evidence type="ECO:0000256" key="9">
    <source>
        <dbReference type="ARBA" id="ARBA00048484"/>
    </source>
</evidence>
<keyword evidence="4" id="KW-0531">Neurotransmitter degradation</keyword>
<name>A0AAD9VR51_9HYME</name>
<dbReference type="InterPro" id="IPR050654">
    <property type="entry name" value="AChE-related_enzymes"/>
</dbReference>
<reference evidence="13" key="2">
    <citation type="journal article" date="2023" name="Commun. Biol.">
        <title>Intrasexual cuticular hydrocarbon dimorphism in a wasp sheds light on hydrocarbon biosynthesis genes in Hymenoptera.</title>
        <authorList>
            <person name="Moris V.C."/>
            <person name="Podsiadlowski L."/>
            <person name="Martin S."/>
            <person name="Oeyen J.P."/>
            <person name="Donath A."/>
            <person name="Petersen M."/>
            <person name="Wilbrandt J."/>
            <person name="Misof B."/>
            <person name="Liedtke D."/>
            <person name="Thamm M."/>
            <person name="Scheiner R."/>
            <person name="Schmitt T."/>
            <person name="Niehuis O."/>
        </authorList>
    </citation>
    <scope>NUCLEOTIDE SEQUENCE</scope>
    <source>
        <strain evidence="13">GBR_01_08_01A</strain>
    </source>
</reference>
<dbReference type="InterPro" id="IPR001445">
    <property type="entry name" value="Acylcholinesterase_insect"/>
</dbReference>